<accession>A0A5C5Z8A1</accession>
<feature type="transmembrane region" description="Helical" evidence="1">
    <location>
        <begin position="137"/>
        <end position="155"/>
    </location>
</feature>
<evidence type="ECO:0000313" key="2">
    <source>
        <dbReference type="EMBL" id="TWT83475.1"/>
    </source>
</evidence>
<name>A0A5C5Z8A1_9BACT</name>
<evidence type="ECO:0000256" key="1">
    <source>
        <dbReference type="SAM" id="Phobius"/>
    </source>
</evidence>
<dbReference type="Proteomes" id="UP000315010">
    <property type="component" value="Unassembled WGS sequence"/>
</dbReference>
<feature type="transmembrane region" description="Helical" evidence="1">
    <location>
        <begin position="72"/>
        <end position="93"/>
    </location>
</feature>
<keyword evidence="1" id="KW-1133">Transmembrane helix</keyword>
<proteinExistence type="predicted"/>
<sequence length="193" mass="20597">MNDPVRNPYLNREAAASSPDQLRGFVRTNQIIWFALIQGTVLITAILGYMSFTSEPLAERPPDAMPAGLGDYVLPMVGVTFGVGAIVVSLVLTRMLRQTAINKFAACNESVQRPVDENVPLTHAVTQLLSASSAMSIVGMAIPEGAAVLNAVLMLIDGQPLIHLCVIIVCVAAIAVQFPTTQKKLDLIEAASR</sequence>
<keyword evidence="1" id="KW-0472">Membrane</keyword>
<gene>
    <name evidence="2" type="ORF">CA13_49400</name>
</gene>
<keyword evidence="1" id="KW-0812">Transmembrane</keyword>
<dbReference type="RefSeq" id="WP_146400666.1">
    <property type="nucleotide sequence ID" value="NZ_SJPJ01000001.1"/>
</dbReference>
<feature type="transmembrane region" description="Helical" evidence="1">
    <location>
        <begin position="31"/>
        <end position="52"/>
    </location>
</feature>
<evidence type="ECO:0000313" key="3">
    <source>
        <dbReference type="Proteomes" id="UP000315010"/>
    </source>
</evidence>
<comment type="caution">
    <text evidence="2">The sequence shown here is derived from an EMBL/GenBank/DDBJ whole genome shotgun (WGS) entry which is preliminary data.</text>
</comment>
<organism evidence="2 3">
    <name type="scientific">Novipirellula herctigrandis</name>
    <dbReference type="NCBI Taxonomy" id="2527986"/>
    <lineage>
        <taxon>Bacteria</taxon>
        <taxon>Pseudomonadati</taxon>
        <taxon>Planctomycetota</taxon>
        <taxon>Planctomycetia</taxon>
        <taxon>Pirellulales</taxon>
        <taxon>Pirellulaceae</taxon>
        <taxon>Novipirellula</taxon>
    </lineage>
</organism>
<feature type="transmembrane region" description="Helical" evidence="1">
    <location>
        <begin position="161"/>
        <end position="178"/>
    </location>
</feature>
<dbReference type="EMBL" id="SJPJ01000001">
    <property type="protein sequence ID" value="TWT83475.1"/>
    <property type="molecule type" value="Genomic_DNA"/>
</dbReference>
<dbReference type="AlphaFoldDB" id="A0A5C5Z8A1"/>
<keyword evidence="3" id="KW-1185">Reference proteome</keyword>
<dbReference type="OrthoDB" id="264300at2"/>
<reference evidence="2 3" key="1">
    <citation type="submission" date="2019-02" db="EMBL/GenBank/DDBJ databases">
        <title>Deep-cultivation of Planctomycetes and their phenomic and genomic characterization uncovers novel biology.</title>
        <authorList>
            <person name="Wiegand S."/>
            <person name="Jogler M."/>
            <person name="Boedeker C."/>
            <person name="Pinto D."/>
            <person name="Vollmers J."/>
            <person name="Rivas-Marin E."/>
            <person name="Kohn T."/>
            <person name="Peeters S.H."/>
            <person name="Heuer A."/>
            <person name="Rast P."/>
            <person name="Oberbeckmann S."/>
            <person name="Bunk B."/>
            <person name="Jeske O."/>
            <person name="Meyerdierks A."/>
            <person name="Storesund J.E."/>
            <person name="Kallscheuer N."/>
            <person name="Luecker S."/>
            <person name="Lage O.M."/>
            <person name="Pohl T."/>
            <person name="Merkel B.J."/>
            <person name="Hornburger P."/>
            <person name="Mueller R.-W."/>
            <person name="Bruemmer F."/>
            <person name="Labrenz M."/>
            <person name="Spormann A.M."/>
            <person name="Op Den Camp H."/>
            <person name="Overmann J."/>
            <person name="Amann R."/>
            <person name="Jetten M.S.M."/>
            <person name="Mascher T."/>
            <person name="Medema M.H."/>
            <person name="Devos D.P."/>
            <person name="Kaster A.-K."/>
            <person name="Ovreas L."/>
            <person name="Rohde M."/>
            <person name="Galperin M.Y."/>
            <person name="Jogler C."/>
        </authorList>
    </citation>
    <scope>NUCLEOTIDE SEQUENCE [LARGE SCALE GENOMIC DNA]</scope>
    <source>
        <strain evidence="2 3">CA13</strain>
    </source>
</reference>
<protein>
    <submittedName>
        <fullName evidence="2">Uncharacterized protein</fullName>
    </submittedName>
</protein>